<dbReference type="HOGENOM" id="CLU_056788_8_4_1"/>
<dbReference type="EMBL" id="KN833030">
    <property type="protein sequence ID" value="KIM76911.1"/>
    <property type="molecule type" value="Genomic_DNA"/>
</dbReference>
<evidence type="ECO:0000313" key="1">
    <source>
        <dbReference type="EMBL" id="KIM76911.1"/>
    </source>
</evidence>
<dbReference type="OrthoDB" id="3012036at2759"/>
<gene>
    <name evidence="1" type="ORF">PILCRDRAFT_12447</name>
</gene>
<accession>A0A0C3FB09</accession>
<name>A0A0C3FB09_PILCF</name>
<reference evidence="1 2" key="1">
    <citation type="submission" date="2014-04" db="EMBL/GenBank/DDBJ databases">
        <authorList>
            <consortium name="DOE Joint Genome Institute"/>
            <person name="Kuo A."/>
            <person name="Tarkka M."/>
            <person name="Buscot F."/>
            <person name="Kohler A."/>
            <person name="Nagy L.G."/>
            <person name="Floudas D."/>
            <person name="Copeland A."/>
            <person name="Barry K.W."/>
            <person name="Cichocki N."/>
            <person name="Veneault-Fourrey C."/>
            <person name="LaButti K."/>
            <person name="Lindquist E.A."/>
            <person name="Lipzen A."/>
            <person name="Lundell T."/>
            <person name="Morin E."/>
            <person name="Murat C."/>
            <person name="Sun H."/>
            <person name="Tunlid A."/>
            <person name="Henrissat B."/>
            <person name="Grigoriev I.V."/>
            <person name="Hibbett D.S."/>
            <person name="Martin F."/>
            <person name="Nordberg H.P."/>
            <person name="Cantor M.N."/>
            <person name="Hua S.X."/>
        </authorList>
    </citation>
    <scope>NUCLEOTIDE SEQUENCE [LARGE SCALE GENOMIC DNA]</scope>
    <source>
        <strain evidence="1 2">F 1598</strain>
    </source>
</reference>
<proteinExistence type="predicted"/>
<protein>
    <submittedName>
        <fullName evidence="1">Uncharacterized protein</fullName>
    </submittedName>
</protein>
<keyword evidence="2" id="KW-1185">Reference proteome</keyword>
<sequence>MPVNEQHTVYLDEIQEQLLSCHGIKVLIPTLTQTLHCIHFTNKDVLGKALKHNDHDCMIYMNYIAELVLNPEMLMFGDEASKDERTSNRHRSWSR</sequence>
<evidence type="ECO:0000313" key="2">
    <source>
        <dbReference type="Proteomes" id="UP000054166"/>
    </source>
</evidence>
<dbReference type="Proteomes" id="UP000054166">
    <property type="component" value="Unassembled WGS sequence"/>
</dbReference>
<reference evidence="2" key="2">
    <citation type="submission" date="2015-01" db="EMBL/GenBank/DDBJ databases">
        <title>Evolutionary Origins and Diversification of the Mycorrhizal Mutualists.</title>
        <authorList>
            <consortium name="DOE Joint Genome Institute"/>
            <consortium name="Mycorrhizal Genomics Consortium"/>
            <person name="Kohler A."/>
            <person name="Kuo A."/>
            <person name="Nagy L.G."/>
            <person name="Floudas D."/>
            <person name="Copeland A."/>
            <person name="Barry K.W."/>
            <person name="Cichocki N."/>
            <person name="Veneault-Fourrey C."/>
            <person name="LaButti K."/>
            <person name="Lindquist E.A."/>
            <person name="Lipzen A."/>
            <person name="Lundell T."/>
            <person name="Morin E."/>
            <person name="Murat C."/>
            <person name="Riley R."/>
            <person name="Ohm R."/>
            <person name="Sun H."/>
            <person name="Tunlid A."/>
            <person name="Henrissat B."/>
            <person name="Grigoriev I.V."/>
            <person name="Hibbett D.S."/>
            <person name="Martin F."/>
        </authorList>
    </citation>
    <scope>NUCLEOTIDE SEQUENCE [LARGE SCALE GENOMIC DNA]</scope>
    <source>
        <strain evidence="2">F 1598</strain>
    </source>
</reference>
<organism evidence="1 2">
    <name type="scientific">Piloderma croceum (strain F 1598)</name>
    <dbReference type="NCBI Taxonomy" id="765440"/>
    <lineage>
        <taxon>Eukaryota</taxon>
        <taxon>Fungi</taxon>
        <taxon>Dikarya</taxon>
        <taxon>Basidiomycota</taxon>
        <taxon>Agaricomycotina</taxon>
        <taxon>Agaricomycetes</taxon>
        <taxon>Agaricomycetidae</taxon>
        <taxon>Atheliales</taxon>
        <taxon>Atheliaceae</taxon>
        <taxon>Piloderma</taxon>
    </lineage>
</organism>
<dbReference type="AlphaFoldDB" id="A0A0C3FB09"/>
<dbReference type="InParanoid" id="A0A0C3FB09"/>